<dbReference type="EMBL" id="FMUT01000014">
    <property type="protein sequence ID" value="SCZ12173.1"/>
    <property type="molecule type" value="Genomic_DNA"/>
</dbReference>
<reference evidence="1 2" key="1">
    <citation type="submission" date="2016-10" db="EMBL/GenBank/DDBJ databases">
        <authorList>
            <person name="Varghese N."/>
            <person name="Submissions S."/>
        </authorList>
    </citation>
    <scope>NUCLEOTIDE SEQUENCE [LARGE SCALE GENOMIC DNA]</scope>
    <source>
        <strain evidence="1 2">CGMCC 1.6853</strain>
    </source>
</reference>
<proteinExistence type="predicted"/>
<comment type="caution">
    <text evidence="1">The sequence shown here is derived from an EMBL/GenBank/DDBJ whole genome shotgun (WGS) entry which is preliminary data.</text>
</comment>
<dbReference type="Pfam" id="PF10117">
    <property type="entry name" value="McrBC"/>
    <property type="match status" value="1"/>
</dbReference>
<dbReference type="PANTHER" id="PTHR38733">
    <property type="entry name" value="PROTEIN MCRC"/>
    <property type="match status" value="1"/>
</dbReference>
<name>A0A1G5LGX7_9GAMM</name>
<accession>A0A1G5LGX7</accession>
<keyword evidence="2" id="KW-1185">Reference proteome</keyword>
<protein>
    <submittedName>
        <fullName evidence="1">5-methylcytosine-specific restriction enzyme subunit McrC</fullName>
    </submittedName>
</protein>
<sequence length="418" mass="48371">MNDSKTLVIDLFERETRRFPKEMLYDQFGNSLIFESARKLSVIDLRDTINGIELRVLGIVGLLPLTSEIIINIKPKFPIVNLWEMVRISDVSCDSLLPFLRSYEVNDSDVPLKVLLKSFCFFLRPILDSSFTRKYKLEEEEGFYRPSLNFGRTLKKHILKGNHYTVASDVFIFSRDIALNQTIKKSCLAFLQKSRLLNNVEEEKNILLEALSILEMLEPRQMNPDYHTLLNQADSVNKKHYDGLLTTYAILLGYKKIGFSFNPDGTRMPSFLFNMDVVFENFIRNCISNYFMKFGVRVFDGNQKKHQGILFSDNKRFPVKPDLIFKKGKVPIMLGEVKYKPKIDESDRYQLISHATALKTSVALWISPSMDENTDLEFIGTINSGIKFYHCKFSLKGDIKNSIEQMNQSIKKSLIKLE</sequence>
<dbReference type="Proteomes" id="UP000183031">
    <property type="component" value="Unassembled WGS sequence"/>
</dbReference>
<gene>
    <name evidence="1" type="ORF">SAMN02927935_04376</name>
</gene>
<evidence type="ECO:0000313" key="2">
    <source>
        <dbReference type="Proteomes" id="UP000183031"/>
    </source>
</evidence>
<dbReference type="InterPro" id="IPR019292">
    <property type="entry name" value="McrC"/>
</dbReference>
<dbReference type="RefSeq" id="WP_081877822.1">
    <property type="nucleotide sequence ID" value="NZ_CBCSIN010000018.1"/>
</dbReference>
<organism evidence="1 2">
    <name type="scientific">Serratia nematodiphila</name>
    <dbReference type="NCBI Taxonomy" id="458197"/>
    <lineage>
        <taxon>Bacteria</taxon>
        <taxon>Pseudomonadati</taxon>
        <taxon>Pseudomonadota</taxon>
        <taxon>Gammaproteobacteria</taxon>
        <taxon>Enterobacterales</taxon>
        <taxon>Yersiniaceae</taxon>
        <taxon>Serratia</taxon>
    </lineage>
</organism>
<evidence type="ECO:0000313" key="1">
    <source>
        <dbReference type="EMBL" id="SCZ12173.1"/>
    </source>
</evidence>
<dbReference type="PANTHER" id="PTHR38733:SF1">
    <property type="entry name" value="TYPE IV METHYL-DIRECTED RESTRICTION ENZYME ECOKMCRBC"/>
    <property type="match status" value="1"/>
</dbReference>